<sequence>MATRAGSVALILLVTWALAKIAKWTFAKLVDRISFFRRSMSSGESVGLTLGRVVSLFVWLFGLIAILNYLHFDSATRPIEAMLTDVMGFLPNLIGAGIIFFVGLMIARIVKELVETAMSAVNLDRWAQKGGVEQVTGNAAISKTIGTIVFVLIIIPVAVAALQALKVSSISDPLVAMLTTILNAVPNIIGAGVILGLAYVLARFTAGLIEDLLAGLGIDRAVTALEVLPESAKASTIAARIASVAIMLVAAIAATRLLGFPELTVLVDELLQLGSKVIFGGVIIVVGVLLANMLAGLVRSASGEGFGVQVVRGATIILFAAMGLKYMGLADSIIEMAFGALVIGGAAAGALAFGLGGRDAAARLIEDMRAKADSGTSAKPAARKAPAKAKGDT</sequence>
<feature type="transmembrane region" description="Helical" evidence="1">
    <location>
        <begin position="89"/>
        <end position="110"/>
    </location>
</feature>
<dbReference type="Gene3D" id="1.10.287.1260">
    <property type="match status" value="1"/>
</dbReference>
<feature type="transmembrane region" description="Helical" evidence="1">
    <location>
        <begin position="145"/>
        <end position="165"/>
    </location>
</feature>
<feature type="region of interest" description="Disordered" evidence="2">
    <location>
        <begin position="370"/>
        <end position="393"/>
    </location>
</feature>
<keyword evidence="1" id="KW-0813">Transport</keyword>
<evidence type="ECO:0000256" key="1">
    <source>
        <dbReference type="RuleBase" id="RU369025"/>
    </source>
</evidence>
<reference evidence="3 4" key="1">
    <citation type="submission" date="2020-01" db="EMBL/GenBank/DDBJ databases">
        <title>Sphingomonas sp. strain CSW-10.</title>
        <authorList>
            <person name="Chen W.-M."/>
        </authorList>
    </citation>
    <scope>NUCLEOTIDE SEQUENCE [LARGE SCALE GENOMIC DNA]</scope>
    <source>
        <strain evidence="3 4">CSW-10</strain>
    </source>
</reference>
<dbReference type="AlphaFoldDB" id="A0A6M4ARB3"/>
<evidence type="ECO:0000256" key="2">
    <source>
        <dbReference type="SAM" id="MobiDB-lite"/>
    </source>
</evidence>
<comment type="subunit">
    <text evidence="1">Homoheptamer.</text>
</comment>
<dbReference type="GO" id="GO:0005886">
    <property type="term" value="C:plasma membrane"/>
    <property type="evidence" value="ECO:0007669"/>
    <property type="project" value="UniProtKB-SubCell"/>
</dbReference>
<accession>A0A6M4ARB3</accession>
<comment type="subcellular location">
    <subcellularLocation>
        <location evidence="1">Cell inner membrane</location>
        <topology evidence="1">Multi-pass membrane protein</topology>
    </subcellularLocation>
</comment>
<dbReference type="PANTHER" id="PTHR30221:SF1">
    <property type="entry name" value="SMALL-CONDUCTANCE MECHANOSENSITIVE CHANNEL"/>
    <property type="match status" value="1"/>
</dbReference>
<dbReference type="InterPro" id="IPR008910">
    <property type="entry name" value="MSC_TM_helix"/>
</dbReference>
<dbReference type="NCBIfam" id="NF033912">
    <property type="entry name" value="msc"/>
    <property type="match status" value="1"/>
</dbReference>
<keyword evidence="1" id="KW-0406">Ion transport</keyword>
<evidence type="ECO:0000313" key="4">
    <source>
        <dbReference type="Proteomes" id="UP000503018"/>
    </source>
</evidence>
<proteinExistence type="inferred from homology"/>
<dbReference type="KEGG" id="slan:GV829_03225"/>
<evidence type="ECO:0000313" key="3">
    <source>
        <dbReference type="EMBL" id="QJQ31577.1"/>
    </source>
</evidence>
<feature type="transmembrane region" description="Helical" evidence="1">
    <location>
        <begin position="6"/>
        <end position="26"/>
    </location>
</feature>
<dbReference type="Pfam" id="PF05552">
    <property type="entry name" value="MS_channel_1st_1"/>
    <property type="match status" value="2"/>
</dbReference>
<dbReference type="GO" id="GO:0008381">
    <property type="term" value="F:mechanosensitive monoatomic ion channel activity"/>
    <property type="evidence" value="ECO:0007669"/>
    <property type="project" value="InterPro"/>
</dbReference>
<keyword evidence="1" id="KW-0472">Membrane</keyword>
<feature type="transmembrane region" description="Helical" evidence="1">
    <location>
        <begin position="46"/>
        <end position="69"/>
    </location>
</feature>
<feature type="transmembrane region" description="Helical" evidence="1">
    <location>
        <begin position="177"/>
        <end position="202"/>
    </location>
</feature>
<protein>
    <recommendedName>
        <fullName evidence="1">Small-conductance mechanosensitive channel</fullName>
    </recommendedName>
</protein>
<feature type="transmembrane region" description="Helical" evidence="1">
    <location>
        <begin position="278"/>
        <end position="298"/>
    </location>
</feature>
<dbReference type="Proteomes" id="UP000503018">
    <property type="component" value="Chromosome"/>
</dbReference>
<keyword evidence="4" id="KW-1185">Reference proteome</keyword>
<dbReference type="RefSeq" id="WP_169943797.1">
    <property type="nucleotide sequence ID" value="NZ_CP053015.1"/>
</dbReference>
<keyword evidence="1" id="KW-1003">Cell membrane</keyword>
<dbReference type="InterPro" id="IPR045275">
    <property type="entry name" value="MscS_archaea/bacteria_type"/>
</dbReference>
<keyword evidence="1" id="KW-1133">Transmembrane helix</keyword>
<organism evidence="3 4">
    <name type="scientific">Sphingomonas lacunae</name>
    <dbReference type="NCBI Taxonomy" id="2698828"/>
    <lineage>
        <taxon>Bacteria</taxon>
        <taxon>Pseudomonadati</taxon>
        <taxon>Pseudomonadota</taxon>
        <taxon>Alphaproteobacteria</taxon>
        <taxon>Sphingomonadales</taxon>
        <taxon>Sphingomonadaceae</taxon>
        <taxon>Sphingomonas</taxon>
    </lineage>
</organism>
<feature type="transmembrane region" description="Helical" evidence="1">
    <location>
        <begin position="333"/>
        <end position="355"/>
    </location>
</feature>
<comment type="caution">
    <text evidence="1">Lacks conserved residue(s) required for the propagation of feature annotation.</text>
</comment>
<feature type="transmembrane region" description="Helical" evidence="1">
    <location>
        <begin position="310"/>
        <end position="327"/>
    </location>
</feature>
<comment type="function">
    <text evidence="1">Mechanosensitive channel that participates in the regulation of osmotic pressure changes within the cell, opening in response to stretch forces in the membrane lipid bilayer, without the need for other proteins. Contributes to normal resistance to hypoosmotic shock. Forms an ion channel of 1.0 nanosiemens conductance with a slight preference for anions.</text>
</comment>
<feature type="transmembrane region" description="Helical" evidence="1">
    <location>
        <begin position="237"/>
        <end position="258"/>
    </location>
</feature>
<keyword evidence="1" id="KW-0812">Transmembrane</keyword>
<dbReference type="PANTHER" id="PTHR30221">
    <property type="entry name" value="SMALL-CONDUCTANCE MECHANOSENSITIVE CHANNEL"/>
    <property type="match status" value="1"/>
</dbReference>
<name>A0A6M4ARB3_9SPHN</name>
<comment type="similarity">
    <text evidence="1">Belongs to the MscS (TC 1.A.23) family.</text>
</comment>
<gene>
    <name evidence="3" type="ORF">GV829_03225</name>
</gene>
<keyword evidence="1" id="KW-0407">Ion channel</keyword>
<dbReference type="EMBL" id="CP053015">
    <property type="protein sequence ID" value="QJQ31577.1"/>
    <property type="molecule type" value="Genomic_DNA"/>
</dbReference>
<keyword evidence="1" id="KW-0997">Cell inner membrane</keyword>